<protein>
    <recommendedName>
        <fullName evidence="4">CCHC-type domain-containing protein</fullName>
    </recommendedName>
</protein>
<gene>
    <name evidence="5" type="ORF">B0H17DRAFT_928432</name>
</gene>
<dbReference type="GO" id="GO:0003676">
    <property type="term" value="F:nucleic acid binding"/>
    <property type="evidence" value="ECO:0007669"/>
    <property type="project" value="InterPro"/>
</dbReference>
<dbReference type="InterPro" id="IPR001878">
    <property type="entry name" value="Znf_CCHC"/>
</dbReference>
<organism evidence="5 6">
    <name type="scientific">Mycena rosella</name>
    <name type="common">Pink bonnet</name>
    <name type="synonym">Agaricus rosellus</name>
    <dbReference type="NCBI Taxonomy" id="1033263"/>
    <lineage>
        <taxon>Eukaryota</taxon>
        <taxon>Fungi</taxon>
        <taxon>Dikarya</taxon>
        <taxon>Basidiomycota</taxon>
        <taxon>Agaricomycotina</taxon>
        <taxon>Agaricomycetes</taxon>
        <taxon>Agaricomycetidae</taxon>
        <taxon>Agaricales</taxon>
        <taxon>Marasmiineae</taxon>
        <taxon>Mycenaceae</taxon>
        <taxon>Mycena</taxon>
    </lineage>
</organism>
<evidence type="ECO:0000256" key="3">
    <source>
        <dbReference type="SAM" id="MobiDB-lite"/>
    </source>
</evidence>
<name>A0AAD7GNH1_MYCRO</name>
<dbReference type="Gene3D" id="4.10.60.10">
    <property type="entry name" value="Zinc finger, CCHC-type"/>
    <property type="match status" value="1"/>
</dbReference>
<sequence length="201" mass="21972">MPRPREEVLRTSSVGVPGKPERPSEQLSPEKRSEMLAKGLCLKCGEPGHLARNCPKGHNVPSKKKGKPPGFSTHAVHVQSGSVSRDALYESTEVLETMHVGAVRFCDSVFESSSDESYLEVSNVDNLSMPDVKSLSNSSDGRSHASMPDLQSECEPREPGLPRSRQLGDVLGNTAAALLDFFQPYPGDERVPWSDERRDSV</sequence>
<keyword evidence="2" id="KW-0479">Metal-binding</keyword>
<keyword evidence="1" id="KW-0507">mRNA processing</keyword>
<reference evidence="5" key="1">
    <citation type="submission" date="2023-03" db="EMBL/GenBank/DDBJ databases">
        <title>Massive genome expansion in bonnet fungi (Mycena s.s.) driven by repeated elements and novel gene families across ecological guilds.</title>
        <authorList>
            <consortium name="Lawrence Berkeley National Laboratory"/>
            <person name="Harder C.B."/>
            <person name="Miyauchi S."/>
            <person name="Viragh M."/>
            <person name="Kuo A."/>
            <person name="Thoen E."/>
            <person name="Andreopoulos B."/>
            <person name="Lu D."/>
            <person name="Skrede I."/>
            <person name="Drula E."/>
            <person name="Henrissat B."/>
            <person name="Morin E."/>
            <person name="Kohler A."/>
            <person name="Barry K."/>
            <person name="LaButti K."/>
            <person name="Morin E."/>
            <person name="Salamov A."/>
            <person name="Lipzen A."/>
            <person name="Mereny Z."/>
            <person name="Hegedus B."/>
            <person name="Baldrian P."/>
            <person name="Stursova M."/>
            <person name="Weitz H."/>
            <person name="Taylor A."/>
            <person name="Grigoriev I.V."/>
            <person name="Nagy L.G."/>
            <person name="Martin F."/>
            <person name="Kauserud H."/>
        </authorList>
    </citation>
    <scope>NUCLEOTIDE SEQUENCE</scope>
    <source>
        <strain evidence="5">CBHHK067</strain>
    </source>
</reference>
<dbReference type="Pfam" id="PF00098">
    <property type="entry name" value="zf-CCHC"/>
    <property type="match status" value="1"/>
</dbReference>
<evidence type="ECO:0000313" key="5">
    <source>
        <dbReference type="EMBL" id="KAJ7697359.1"/>
    </source>
</evidence>
<evidence type="ECO:0000256" key="2">
    <source>
        <dbReference type="PROSITE-ProRule" id="PRU00047"/>
    </source>
</evidence>
<keyword evidence="2" id="KW-0862">Zinc</keyword>
<keyword evidence="6" id="KW-1185">Reference proteome</keyword>
<dbReference type="SUPFAM" id="SSF57756">
    <property type="entry name" value="Retrovirus zinc finger-like domains"/>
    <property type="match status" value="1"/>
</dbReference>
<evidence type="ECO:0000259" key="4">
    <source>
        <dbReference type="PROSITE" id="PS50158"/>
    </source>
</evidence>
<dbReference type="Proteomes" id="UP001221757">
    <property type="component" value="Unassembled WGS sequence"/>
</dbReference>
<feature type="compositionally biased region" description="Basic and acidic residues" evidence="3">
    <location>
        <begin position="19"/>
        <end position="32"/>
    </location>
</feature>
<evidence type="ECO:0000313" key="6">
    <source>
        <dbReference type="Proteomes" id="UP001221757"/>
    </source>
</evidence>
<dbReference type="AlphaFoldDB" id="A0AAD7GNH1"/>
<dbReference type="PROSITE" id="PS50158">
    <property type="entry name" value="ZF_CCHC"/>
    <property type="match status" value="1"/>
</dbReference>
<dbReference type="GO" id="GO:0008270">
    <property type="term" value="F:zinc ion binding"/>
    <property type="evidence" value="ECO:0007669"/>
    <property type="project" value="UniProtKB-KW"/>
</dbReference>
<dbReference type="InterPro" id="IPR036875">
    <property type="entry name" value="Znf_CCHC_sf"/>
</dbReference>
<proteinExistence type="predicted"/>
<keyword evidence="2" id="KW-0863">Zinc-finger</keyword>
<accession>A0AAD7GNH1</accession>
<feature type="region of interest" description="Disordered" evidence="3">
    <location>
        <begin position="1"/>
        <end position="32"/>
    </location>
</feature>
<feature type="domain" description="CCHC-type" evidence="4">
    <location>
        <begin position="41"/>
        <end position="56"/>
    </location>
</feature>
<dbReference type="EMBL" id="JARKIE010000030">
    <property type="protein sequence ID" value="KAJ7697359.1"/>
    <property type="molecule type" value="Genomic_DNA"/>
</dbReference>
<comment type="caution">
    <text evidence="5">The sequence shown here is derived from an EMBL/GenBank/DDBJ whole genome shotgun (WGS) entry which is preliminary data.</text>
</comment>
<dbReference type="SMART" id="SM00343">
    <property type="entry name" value="ZnF_C2HC"/>
    <property type="match status" value="1"/>
</dbReference>
<feature type="region of interest" description="Disordered" evidence="3">
    <location>
        <begin position="130"/>
        <end position="169"/>
    </location>
</feature>
<dbReference type="GO" id="GO:0006397">
    <property type="term" value="P:mRNA processing"/>
    <property type="evidence" value="ECO:0007669"/>
    <property type="project" value="UniProtKB-KW"/>
</dbReference>
<evidence type="ECO:0000256" key="1">
    <source>
        <dbReference type="ARBA" id="ARBA00022664"/>
    </source>
</evidence>